<dbReference type="InterPro" id="IPR051448">
    <property type="entry name" value="CdaR-like_regulators"/>
</dbReference>
<dbReference type="PANTHER" id="PTHR33744:SF7">
    <property type="entry name" value="PUCR FAMILY TRANSCRIPTIONAL REGULATOR"/>
    <property type="match status" value="1"/>
</dbReference>
<dbReference type="InterPro" id="IPR042070">
    <property type="entry name" value="PucR_C-HTH_sf"/>
</dbReference>
<proteinExistence type="predicted"/>
<evidence type="ECO:0000313" key="3">
    <source>
        <dbReference type="Proteomes" id="UP001160499"/>
    </source>
</evidence>
<dbReference type="PANTHER" id="PTHR33744">
    <property type="entry name" value="CARBOHYDRATE DIACID REGULATOR"/>
    <property type="match status" value="1"/>
</dbReference>
<evidence type="ECO:0000313" key="2">
    <source>
        <dbReference type="EMBL" id="MDH6214484.1"/>
    </source>
</evidence>
<protein>
    <submittedName>
        <fullName evidence="2">Sugar diacid utilization regulator</fullName>
    </submittedName>
</protein>
<comment type="caution">
    <text evidence="2">The sequence shown here is derived from an EMBL/GenBank/DDBJ whole genome shotgun (WGS) entry which is preliminary data.</text>
</comment>
<keyword evidence="3" id="KW-1185">Reference proteome</keyword>
<organism evidence="2 3">
    <name type="scientific">Streptomyces pseudovenezuelae</name>
    <dbReference type="NCBI Taxonomy" id="67350"/>
    <lineage>
        <taxon>Bacteria</taxon>
        <taxon>Bacillati</taxon>
        <taxon>Actinomycetota</taxon>
        <taxon>Actinomycetes</taxon>
        <taxon>Kitasatosporales</taxon>
        <taxon>Streptomycetaceae</taxon>
        <taxon>Streptomyces</taxon>
        <taxon>Streptomyces aurantiacus group</taxon>
    </lineage>
</organism>
<reference evidence="2 3" key="1">
    <citation type="submission" date="2023-04" db="EMBL/GenBank/DDBJ databases">
        <title>Forest soil microbial communities from Buena Vista Peninsula, Colon Province, Panama.</title>
        <authorList>
            <person name="Bouskill N."/>
        </authorList>
    </citation>
    <scope>NUCLEOTIDE SEQUENCE [LARGE SCALE GENOMIC DNA]</scope>
    <source>
        <strain evidence="2 3">GGS1</strain>
    </source>
</reference>
<accession>A0ABT6LGI0</accession>
<name>A0ABT6LGI0_9ACTN</name>
<evidence type="ECO:0000259" key="1">
    <source>
        <dbReference type="Pfam" id="PF13556"/>
    </source>
</evidence>
<dbReference type="RefSeq" id="WP_348538899.1">
    <property type="nucleotide sequence ID" value="NZ_JARXVH010000002.1"/>
</dbReference>
<feature type="domain" description="PucR C-terminal helix-turn-helix" evidence="1">
    <location>
        <begin position="83"/>
        <end position="130"/>
    </location>
</feature>
<dbReference type="Proteomes" id="UP001160499">
    <property type="component" value="Unassembled WGS sequence"/>
</dbReference>
<dbReference type="Pfam" id="PF13556">
    <property type="entry name" value="HTH_30"/>
    <property type="match status" value="1"/>
</dbReference>
<sequence>MQDFAHAAARPCAAGTAFGPVAELADAHDRARRIGRATPLRQPVQLRPHTMEDTFVELAVADAPPIDTWLRTMARQLEPGPDLITTLDAYYRSDMNRRRAAATLNVHPRTLDYRLNRVLRLTGIDPASTRGVRILSTLVARRLAGAWE</sequence>
<dbReference type="EMBL" id="JARXVH010000002">
    <property type="protein sequence ID" value="MDH6214484.1"/>
    <property type="molecule type" value="Genomic_DNA"/>
</dbReference>
<dbReference type="InterPro" id="IPR025736">
    <property type="entry name" value="PucR_C-HTH_dom"/>
</dbReference>
<gene>
    <name evidence="2" type="ORF">M2283_001767</name>
</gene>
<dbReference type="Gene3D" id="1.10.10.2840">
    <property type="entry name" value="PucR C-terminal helix-turn-helix domain"/>
    <property type="match status" value="1"/>
</dbReference>